<comment type="caution">
    <text evidence="2">The sequence shown here is derived from an EMBL/GenBank/DDBJ whole genome shotgun (WGS) entry which is preliminary data.</text>
</comment>
<dbReference type="STRING" id="869754.A0A1A0HF59"/>
<dbReference type="AlphaFoldDB" id="A0A1A0HF59"/>
<sequence>MPEATGNVGTGGKFVTVKKSVLAKRTSVDPAGTKSKPGPHVSLQQSPFYNTTTAGPPPVKCTEAGLLPLARRMTNILEPRRATRRTTAAKSASKAESPISLRGERADIFSQDNLDAASGLAGLAGLASTDIFEIGSADMAPAVKPPQTDMKEPELQMQIPPPSAPPVSSVADCALMSLESDSDSDFERLLASAPKSATKKYTKKRTF</sequence>
<protein>
    <submittedName>
        <fullName evidence="2">Uncharacterized protein</fullName>
    </submittedName>
</protein>
<dbReference type="RefSeq" id="XP_018713250.1">
    <property type="nucleotide sequence ID" value="XM_018859340.1"/>
</dbReference>
<evidence type="ECO:0000313" key="2">
    <source>
        <dbReference type="EMBL" id="OBA22769.1"/>
    </source>
</evidence>
<dbReference type="Proteomes" id="UP000092555">
    <property type="component" value="Unassembled WGS sequence"/>
</dbReference>
<evidence type="ECO:0000313" key="3">
    <source>
        <dbReference type="Proteomes" id="UP000092555"/>
    </source>
</evidence>
<proteinExistence type="predicted"/>
<feature type="compositionally biased region" description="Polar residues" evidence="1">
    <location>
        <begin position="42"/>
        <end position="54"/>
    </location>
</feature>
<dbReference type="EMBL" id="LXTC01000001">
    <property type="protein sequence ID" value="OBA22769.1"/>
    <property type="molecule type" value="Genomic_DNA"/>
</dbReference>
<dbReference type="GeneID" id="30032315"/>
<accession>A0A1A0HF59</accession>
<keyword evidence="3" id="KW-1185">Reference proteome</keyword>
<evidence type="ECO:0000256" key="1">
    <source>
        <dbReference type="SAM" id="MobiDB-lite"/>
    </source>
</evidence>
<reference evidence="2 3" key="1">
    <citation type="submission" date="2016-05" db="EMBL/GenBank/DDBJ databases">
        <title>Comparative genomics of biotechnologically important yeasts.</title>
        <authorList>
            <consortium name="DOE Joint Genome Institute"/>
            <person name="Riley R."/>
            <person name="Haridas S."/>
            <person name="Wolfe K.H."/>
            <person name="Lopes M.R."/>
            <person name="Hittinger C.T."/>
            <person name="Goker M."/>
            <person name="Salamov A."/>
            <person name="Wisecaver J."/>
            <person name="Long T.M."/>
            <person name="Aerts A.L."/>
            <person name="Barry K."/>
            <person name="Choi C."/>
            <person name="Clum A."/>
            <person name="Coughlan A.Y."/>
            <person name="Deshpande S."/>
            <person name="Douglass A.P."/>
            <person name="Hanson S.J."/>
            <person name="Klenk H.-P."/>
            <person name="LaButti K."/>
            <person name="Lapidus A."/>
            <person name="Lindquist E."/>
            <person name="Lipzen A."/>
            <person name="Meier-kolthoff J.P."/>
            <person name="Ohm R.A."/>
            <person name="Otillar R.P."/>
            <person name="Pangilinan J."/>
            <person name="Peng Y."/>
            <person name="Rokas A."/>
            <person name="Rosa C.A."/>
            <person name="Scheuner C."/>
            <person name="Sibirny A.A."/>
            <person name="Slot J.C."/>
            <person name="Stielow J.B."/>
            <person name="Sun H."/>
            <person name="Kurtzman C.P."/>
            <person name="Blackwell M."/>
            <person name="Grigoriev I.V."/>
            <person name="Jeffries T.W."/>
        </authorList>
    </citation>
    <scope>NUCLEOTIDE SEQUENCE [LARGE SCALE GENOMIC DNA]</scope>
    <source>
        <strain evidence="2 3">NRRL YB-4993</strain>
    </source>
</reference>
<name>A0A1A0HF59_9ASCO</name>
<organism evidence="2 3">
    <name type="scientific">Metschnikowia bicuspidata var. bicuspidata NRRL YB-4993</name>
    <dbReference type="NCBI Taxonomy" id="869754"/>
    <lineage>
        <taxon>Eukaryota</taxon>
        <taxon>Fungi</taxon>
        <taxon>Dikarya</taxon>
        <taxon>Ascomycota</taxon>
        <taxon>Saccharomycotina</taxon>
        <taxon>Pichiomycetes</taxon>
        <taxon>Metschnikowiaceae</taxon>
        <taxon>Metschnikowia</taxon>
    </lineage>
</organism>
<feature type="region of interest" description="Disordered" evidence="1">
    <location>
        <begin position="140"/>
        <end position="168"/>
    </location>
</feature>
<feature type="region of interest" description="Disordered" evidence="1">
    <location>
        <begin position="1"/>
        <end position="59"/>
    </location>
</feature>
<gene>
    <name evidence="2" type="ORF">METBIDRAFT_92342</name>
</gene>